<gene>
    <name evidence="1" type="ORF">ACFP3H_08705</name>
</gene>
<protein>
    <recommendedName>
        <fullName evidence="3">DUF4352 domain-containing protein</fullName>
    </recommendedName>
</protein>
<keyword evidence="2" id="KW-1185">Reference proteome</keyword>
<reference evidence="2" key="1">
    <citation type="journal article" date="2019" name="Int. J. Syst. Evol. Microbiol.">
        <title>The Global Catalogue of Microorganisms (GCM) 10K type strain sequencing project: providing services to taxonomists for standard genome sequencing and annotation.</title>
        <authorList>
            <consortium name="The Broad Institute Genomics Platform"/>
            <consortium name="The Broad Institute Genome Sequencing Center for Infectious Disease"/>
            <person name="Wu L."/>
            <person name="Ma J."/>
        </authorList>
    </citation>
    <scope>NUCLEOTIDE SEQUENCE [LARGE SCALE GENOMIC DNA]</scope>
    <source>
        <strain evidence="2">CCUG 36956</strain>
    </source>
</reference>
<dbReference type="Proteomes" id="UP001596223">
    <property type="component" value="Unassembled WGS sequence"/>
</dbReference>
<name>A0ABW1JNW8_9NOCA</name>
<sequence length="153" mass="16716">MSTPTQPQPWTTVADGTWTQSGGIAIGQPVLSRYSDYAITVVDRPVLTTEDDGKTVTMFSLIKVERRRELGQYTSAGEALEKSDHFIFIPGNRSYPRHDEVYGLDVAVECGDLPRLVGEAADCAISFSAPADEIQNSYWEINGSDAAAWPSQS</sequence>
<dbReference type="RefSeq" id="WP_378602189.1">
    <property type="nucleotide sequence ID" value="NZ_JBHSQN010000003.1"/>
</dbReference>
<evidence type="ECO:0000313" key="1">
    <source>
        <dbReference type="EMBL" id="MFC6011129.1"/>
    </source>
</evidence>
<evidence type="ECO:0008006" key="3">
    <source>
        <dbReference type="Google" id="ProtNLM"/>
    </source>
</evidence>
<dbReference type="EMBL" id="JBHSQN010000003">
    <property type="protein sequence ID" value="MFC6011129.1"/>
    <property type="molecule type" value="Genomic_DNA"/>
</dbReference>
<accession>A0ABW1JNW8</accession>
<proteinExistence type="predicted"/>
<organism evidence="1 2">
    <name type="scientific">Nocardia lasii</name>
    <dbReference type="NCBI Taxonomy" id="1616107"/>
    <lineage>
        <taxon>Bacteria</taxon>
        <taxon>Bacillati</taxon>
        <taxon>Actinomycetota</taxon>
        <taxon>Actinomycetes</taxon>
        <taxon>Mycobacteriales</taxon>
        <taxon>Nocardiaceae</taxon>
        <taxon>Nocardia</taxon>
    </lineage>
</organism>
<comment type="caution">
    <text evidence="1">The sequence shown here is derived from an EMBL/GenBank/DDBJ whole genome shotgun (WGS) entry which is preliminary data.</text>
</comment>
<evidence type="ECO:0000313" key="2">
    <source>
        <dbReference type="Proteomes" id="UP001596223"/>
    </source>
</evidence>